<accession>A0AAX2SDZ5</accession>
<dbReference type="InterPro" id="IPR000182">
    <property type="entry name" value="GNAT_dom"/>
</dbReference>
<dbReference type="Gene3D" id="3.40.630.30">
    <property type="match status" value="1"/>
</dbReference>
<evidence type="ECO:0000259" key="1">
    <source>
        <dbReference type="PROSITE" id="PS51186"/>
    </source>
</evidence>
<evidence type="ECO:0000313" key="3">
    <source>
        <dbReference type="Proteomes" id="UP000298017"/>
    </source>
</evidence>
<dbReference type="PANTHER" id="PTHR43415:SF3">
    <property type="entry name" value="GNAT-FAMILY ACETYLTRANSFERASE"/>
    <property type="match status" value="1"/>
</dbReference>
<organism evidence="2 3">
    <name type="scientific">Kocuria rhizophila</name>
    <dbReference type="NCBI Taxonomy" id="72000"/>
    <lineage>
        <taxon>Bacteria</taxon>
        <taxon>Bacillati</taxon>
        <taxon>Actinomycetota</taxon>
        <taxon>Actinomycetes</taxon>
        <taxon>Micrococcales</taxon>
        <taxon>Micrococcaceae</taxon>
        <taxon>Kocuria</taxon>
    </lineage>
</organism>
<dbReference type="SUPFAM" id="SSF55729">
    <property type="entry name" value="Acyl-CoA N-acyltransferases (Nat)"/>
    <property type="match status" value="1"/>
</dbReference>
<gene>
    <name evidence="2" type="ORF">E4P33_06030</name>
</gene>
<sequence length="201" mass="22495">MFGEFDAHAIGSTVLQGEKVRFRELQDRDLPDLVRWWRNPEMALFQNLTVTPQPENAVVEMYRGWSTNTKPGNVGFSVVDRETDVLVGHVTLYGASLPTRAATLAVLIGADHVDRGYGTDAVRLLTDFGFMELGLHRIELRVFDYNERARAVYRKLGYTEEGTRRAVAFHHGEFHDEVIMAVLAGQWFTCPTGAHGPSACG</sequence>
<dbReference type="Proteomes" id="UP000298017">
    <property type="component" value="Unassembled WGS sequence"/>
</dbReference>
<dbReference type="PANTHER" id="PTHR43415">
    <property type="entry name" value="SPERMIDINE N(1)-ACETYLTRANSFERASE"/>
    <property type="match status" value="1"/>
</dbReference>
<dbReference type="AlphaFoldDB" id="A0AAX2SDZ5"/>
<dbReference type="GO" id="GO:0016747">
    <property type="term" value="F:acyltransferase activity, transferring groups other than amino-acyl groups"/>
    <property type="evidence" value="ECO:0007669"/>
    <property type="project" value="InterPro"/>
</dbReference>
<proteinExistence type="predicted"/>
<dbReference type="InterPro" id="IPR016181">
    <property type="entry name" value="Acyl_CoA_acyltransferase"/>
</dbReference>
<name>A0AAX2SDZ5_KOCRH</name>
<reference evidence="2 3" key="1">
    <citation type="submission" date="2019-03" db="EMBL/GenBank/DDBJ databases">
        <title>Genome Sequencing and Assembly of Various Microbes Isolated from Alder Root Nodule.</title>
        <authorList>
            <person name="Swanson E."/>
            <person name="Sevigny J.L."/>
            <person name="Pesce C."/>
            <person name="Davis I."/>
            <person name="Kleiner V."/>
            <person name="Tisa L."/>
        </authorList>
    </citation>
    <scope>NUCLEOTIDE SEQUENCE [LARGE SCALE GENOMIC DNA]</scope>
    <source>
        <strain evidence="2 3">4R-31</strain>
    </source>
</reference>
<protein>
    <submittedName>
        <fullName evidence="2">N-acetyltransferase</fullName>
    </submittedName>
</protein>
<evidence type="ECO:0000313" key="2">
    <source>
        <dbReference type="EMBL" id="TFI01683.1"/>
    </source>
</evidence>
<dbReference type="EMBL" id="SPNK01000005">
    <property type="protein sequence ID" value="TFI01683.1"/>
    <property type="molecule type" value="Genomic_DNA"/>
</dbReference>
<dbReference type="Pfam" id="PF13302">
    <property type="entry name" value="Acetyltransf_3"/>
    <property type="match status" value="1"/>
</dbReference>
<feature type="domain" description="N-acetyltransferase" evidence="1">
    <location>
        <begin position="20"/>
        <end position="185"/>
    </location>
</feature>
<comment type="caution">
    <text evidence="2">The sequence shown here is derived from an EMBL/GenBank/DDBJ whole genome shotgun (WGS) entry which is preliminary data.</text>
</comment>
<keyword evidence="3" id="KW-1185">Reference proteome</keyword>
<dbReference type="PROSITE" id="PS51186">
    <property type="entry name" value="GNAT"/>
    <property type="match status" value="1"/>
</dbReference>
<dbReference type="RefSeq" id="WP_121566230.1">
    <property type="nucleotide sequence ID" value="NZ_JAVDXP010000001.1"/>
</dbReference>